<accession>A0ABY0HBZ3</accession>
<evidence type="ECO:0000313" key="2">
    <source>
        <dbReference type="EMBL" id="RYO89126.1"/>
    </source>
</evidence>
<feature type="compositionally biased region" description="Basic and acidic residues" evidence="1">
    <location>
        <begin position="52"/>
        <end position="68"/>
    </location>
</feature>
<protein>
    <submittedName>
        <fullName evidence="2">Uncharacterized protein</fullName>
    </submittedName>
</protein>
<proteinExistence type="predicted"/>
<feature type="region of interest" description="Disordered" evidence="1">
    <location>
        <begin position="1"/>
        <end position="94"/>
    </location>
</feature>
<dbReference type="EMBL" id="QJNS01000077">
    <property type="protein sequence ID" value="RYO89126.1"/>
    <property type="molecule type" value="Genomic_DNA"/>
</dbReference>
<name>A0ABY0HBZ3_9PEZI</name>
<dbReference type="Proteomes" id="UP000294003">
    <property type="component" value="Unassembled WGS sequence"/>
</dbReference>
<sequence>MPTGSLQRNAYNRRRPRREPSRPSSAPPSPPGIANGPPTELVEGGVYILITTHDRDHDHGPGDGDAAMHSDSSNSTRRSAKKGNGTSRQEADEEPSFTWSLYLQRTAHLGTLYRPGEPPRGVFSIVPRPRARVPVPVAASSSPSSEPDLHHHHRLVGLVQVDRVADGAAMDRAAASAADSRLHRRAHPRLDTAADDERAWALTALRELRAARDRCGMATTESQPESDLLEAVDGWAGRAGRGAMAADAAAAPVAFWWRRDWCWEMPGRVPRDWRDLAYRRYSGEYDLVG</sequence>
<keyword evidence="3" id="KW-1185">Reference proteome</keyword>
<reference evidence="2 3" key="1">
    <citation type="submission" date="2018-06" db="EMBL/GenBank/DDBJ databases">
        <title>Complete Genomes of Monosporascus.</title>
        <authorList>
            <person name="Robinson A.J."/>
            <person name="Natvig D.O."/>
        </authorList>
    </citation>
    <scope>NUCLEOTIDE SEQUENCE [LARGE SCALE GENOMIC DNA]</scope>
    <source>
        <strain evidence="2 3">CBS 609.92</strain>
    </source>
</reference>
<organism evidence="2 3">
    <name type="scientific">Monosporascus cannonballus</name>
    <dbReference type="NCBI Taxonomy" id="155416"/>
    <lineage>
        <taxon>Eukaryota</taxon>
        <taxon>Fungi</taxon>
        <taxon>Dikarya</taxon>
        <taxon>Ascomycota</taxon>
        <taxon>Pezizomycotina</taxon>
        <taxon>Sordariomycetes</taxon>
        <taxon>Xylariomycetidae</taxon>
        <taxon>Xylariales</taxon>
        <taxon>Xylariales incertae sedis</taxon>
        <taxon>Monosporascus</taxon>
    </lineage>
</organism>
<gene>
    <name evidence="2" type="ORF">DL762_003406</name>
</gene>
<comment type="caution">
    <text evidence="2">The sequence shown here is derived from an EMBL/GenBank/DDBJ whole genome shotgun (WGS) entry which is preliminary data.</text>
</comment>
<evidence type="ECO:0000313" key="3">
    <source>
        <dbReference type="Proteomes" id="UP000294003"/>
    </source>
</evidence>
<feature type="compositionally biased region" description="Polar residues" evidence="1">
    <location>
        <begin position="1"/>
        <end position="10"/>
    </location>
</feature>
<evidence type="ECO:0000256" key="1">
    <source>
        <dbReference type="SAM" id="MobiDB-lite"/>
    </source>
</evidence>